<organism evidence="2 4">
    <name type="scientific">Legionella birminghamensis</name>
    <dbReference type="NCBI Taxonomy" id="28083"/>
    <lineage>
        <taxon>Bacteria</taxon>
        <taxon>Pseudomonadati</taxon>
        <taxon>Pseudomonadota</taxon>
        <taxon>Gammaproteobacteria</taxon>
        <taxon>Legionellales</taxon>
        <taxon>Legionellaceae</taxon>
        <taxon>Legionella</taxon>
    </lineage>
</organism>
<dbReference type="Proteomes" id="UP000054735">
    <property type="component" value="Unassembled WGS sequence"/>
</dbReference>
<dbReference type="AlphaFoldDB" id="A0A378IBI6"/>
<name>A0A378IBI6_9GAMM</name>
<dbReference type="RefSeq" id="WP_058522203.1">
    <property type="nucleotide sequence ID" value="NZ_CAAAHV010000106.1"/>
</dbReference>
<evidence type="ECO:0000313" key="2">
    <source>
        <dbReference type="EMBL" id="STX32135.1"/>
    </source>
</evidence>
<dbReference type="STRING" id="28083.Lbir_0077"/>
<gene>
    <name evidence="1" type="ORF">Lbir_0077</name>
    <name evidence="2" type="ORF">NCTC12437_01913</name>
</gene>
<evidence type="ECO:0000313" key="4">
    <source>
        <dbReference type="Proteomes" id="UP000255066"/>
    </source>
</evidence>
<dbReference type="Proteomes" id="UP000255066">
    <property type="component" value="Unassembled WGS sequence"/>
</dbReference>
<keyword evidence="3" id="KW-1185">Reference proteome</keyword>
<dbReference type="EMBL" id="LNXT01000001">
    <property type="protein sequence ID" value="KTC76008.1"/>
    <property type="molecule type" value="Genomic_DNA"/>
</dbReference>
<reference evidence="1 3" key="1">
    <citation type="submission" date="2015-11" db="EMBL/GenBank/DDBJ databases">
        <title>Genomic analysis of 38 Legionella species identifies large and diverse effector repertoires.</title>
        <authorList>
            <person name="Burstein D."/>
            <person name="Amaro F."/>
            <person name="Zusman T."/>
            <person name="Lifshitz Z."/>
            <person name="Cohen O."/>
            <person name="Gilbert J.A."/>
            <person name="Pupko T."/>
            <person name="Shuman H.A."/>
            <person name="Segal G."/>
        </authorList>
    </citation>
    <scope>NUCLEOTIDE SEQUENCE [LARGE SCALE GENOMIC DNA]</scope>
    <source>
        <strain evidence="1 3">CDC#1407-AL-14</strain>
    </source>
</reference>
<evidence type="ECO:0000313" key="1">
    <source>
        <dbReference type="EMBL" id="KTC76008.1"/>
    </source>
</evidence>
<evidence type="ECO:0000313" key="3">
    <source>
        <dbReference type="Proteomes" id="UP000054735"/>
    </source>
</evidence>
<protein>
    <submittedName>
        <fullName evidence="2">Uncharacterized protein</fullName>
    </submittedName>
</protein>
<accession>A0A378IBI6</accession>
<dbReference type="EMBL" id="UGNW01000001">
    <property type="protein sequence ID" value="STX32135.1"/>
    <property type="molecule type" value="Genomic_DNA"/>
</dbReference>
<reference evidence="2 4" key="2">
    <citation type="submission" date="2018-06" db="EMBL/GenBank/DDBJ databases">
        <authorList>
            <consortium name="Pathogen Informatics"/>
            <person name="Doyle S."/>
        </authorList>
    </citation>
    <scope>NUCLEOTIDE SEQUENCE [LARGE SCALE GENOMIC DNA]</scope>
    <source>
        <strain evidence="2 4">NCTC12437</strain>
    </source>
</reference>
<sequence length="177" mass="20510">MVLFYGRVTQRFADVYEDHLSINKTLPKIKHQSKYEQYEEIFSSLDNDPLSLFLNLMTDYIQFETSRTSSLRERFFRVVSGKWNQHHVETVKGLILSNFLHTIPKPNLDIEFLLEGLRSRLLSAGQNVNPEGTLAQIINFTQLKLHQEVINIDELNCAISKNKENNLSAASELSVRR</sequence>
<proteinExistence type="predicted"/>